<name>A0A2N3Y441_SACSN</name>
<evidence type="ECO:0000256" key="2">
    <source>
        <dbReference type="ARBA" id="ARBA00022630"/>
    </source>
</evidence>
<keyword evidence="2" id="KW-0285">Flavoprotein</keyword>
<evidence type="ECO:0000256" key="7">
    <source>
        <dbReference type="ARBA" id="ARBA00023004"/>
    </source>
</evidence>
<evidence type="ECO:0000313" key="10">
    <source>
        <dbReference type="EMBL" id="PKW17667.1"/>
    </source>
</evidence>
<dbReference type="InterPro" id="IPR017927">
    <property type="entry name" value="FAD-bd_FR_type"/>
</dbReference>
<feature type="domain" description="FAD-binding FR-type" evidence="9">
    <location>
        <begin position="44"/>
        <end position="147"/>
    </location>
</feature>
<dbReference type="InterPro" id="IPR036010">
    <property type="entry name" value="2Fe-2S_ferredoxin-like_sf"/>
</dbReference>
<protein>
    <submittedName>
        <fullName evidence="10">Ferredoxin-NADP reductase</fullName>
    </submittedName>
</protein>
<dbReference type="PANTHER" id="PTHR47354:SF6">
    <property type="entry name" value="NADH OXIDOREDUCTASE HCR"/>
    <property type="match status" value="1"/>
</dbReference>
<dbReference type="SUPFAM" id="SSF52343">
    <property type="entry name" value="Ferredoxin reductase-like, C-terminal NADP-linked domain"/>
    <property type="match status" value="1"/>
</dbReference>
<evidence type="ECO:0000256" key="5">
    <source>
        <dbReference type="ARBA" id="ARBA00022827"/>
    </source>
</evidence>
<proteinExistence type="predicted"/>
<evidence type="ECO:0000259" key="9">
    <source>
        <dbReference type="PROSITE" id="PS51384"/>
    </source>
</evidence>
<dbReference type="SUPFAM" id="SSF63380">
    <property type="entry name" value="Riboflavin synthase domain-like"/>
    <property type="match status" value="1"/>
</dbReference>
<keyword evidence="7" id="KW-0408">Iron</keyword>
<dbReference type="CDD" id="cd06216">
    <property type="entry name" value="FNR_iron_sulfur_binding_2"/>
    <property type="match status" value="1"/>
</dbReference>
<dbReference type="CDD" id="cd00207">
    <property type="entry name" value="fer2"/>
    <property type="match status" value="1"/>
</dbReference>
<dbReference type="Pfam" id="PF00970">
    <property type="entry name" value="FAD_binding_6"/>
    <property type="match status" value="1"/>
</dbReference>
<dbReference type="Proteomes" id="UP000233786">
    <property type="component" value="Unassembled WGS sequence"/>
</dbReference>
<organism evidence="10 11">
    <name type="scientific">Saccharopolyspora spinosa</name>
    <dbReference type="NCBI Taxonomy" id="60894"/>
    <lineage>
        <taxon>Bacteria</taxon>
        <taxon>Bacillati</taxon>
        <taxon>Actinomycetota</taxon>
        <taxon>Actinomycetes</taxon>
        <taxon>Pseudonocardiales</taxon>
        <taxon>Pseudonocardiaceae</taxon>
        <taxon>Saccharopolyspora</taxon>
    </lineage>
</organism>
<dbReference type="InterPro" id="IPR039261">
    <property type="entry name" value="FNR_nucleotide-bd"/>
</dbReference>
<dbReference type="InterPro" id="IPR001433">
    <property type="entry name" value="OxRdtase_FAD/NAD-bd"/>
</dbReference>
<evidence type="ECO:0000313" key="11">
    <source>
        <dbReference type="Proteomes" id="UP000233786"/>
    </source>
</evidence>
<dbReference type="STRING" id="994479.GCA_000194155_05500"/>
<evidence type="ECO:0000256" key="1">
    <source>
        <dbReference type="ARBA" id="ARBA00001974"/>
    </source>
</evidence>
<keyword evidence="6" id="KW-0560">Oxidoreductase</keyword>
<dbReference type="SUPFAM" id="SSF54292">
    <property type="entry name" value="2Fe-2S ferredoxin-like"/>
    <property type="match status" value="1"/>
</dbReference>
<dbReference type="RefSeq" id="WP_044575019.1">
    <property type="nucleotide sequence ID" value="NZ_CP061007.1"/>
</dbReference>
<keyword evidence="5" id="KW-0274">FAD</keyword>
<dbReference type="GO" id="GO:0016491">
    <property type="term" value="F:oxidoreductase activity"/>
    <property type="evidence" value="ECO:0007669"/>
    <property type="project" value="UniProtKB-KW"/>
</dbReference>
<keyword evidence="3" id="KW-0001">2Fe-2S</keyword>
<gene>
    <name evidence="10" type="ORF">A8926_5665</name>
</gene>
<comment type="cofactor">
    <cofactor evidence="1">
        <name>FAD</name>
        <dbReference type="ChEBI" id="CHEBI:57692"/>
    </cofactor>
</comment>
<dbReference type="Pfam" id="PF00175">
    <property type="entry name" value="NAD_binding_1"/>
    <property type="match status" value="1"/>
</dbReference>
<evidence type="ECO:0000256" key="3">
    <source>
        <dbReference type="ARBA" id="ARBA00022714"/>
    </source>
</evidence>
<dbReference type="InterPro" id="IPR008333">
    <property type="entry name" value="Cbr1-like_FAD-bd_dom"/>
</dbReference>
<dbReference type="GO" id="GO:0051537">
    <property type="term" value="F:2 iron, 2 sulfur cluster binding"/>
    <property type="evidence" value="ECO:0007669"/>
    <property type="project" value="UniProtKB-KW"/>
</dbReference>
<dbReference type="InterPro" id="IPR050415">
    <property type="entry name" value="MRET"/>
</dbReference>
<dbReference type="PRINTS" id="PR00410">
    <property type="entry name" value="PHEHYDRXLASE"/>
</dbReference>
<dbReference type="InterPro" id="IPR017938">
    <property type="entry name" value="Riboflavin_synthase-like_b-brl"/>
</dbReference>
<keyword evidence="8" id="KW-0411">Iron-sulfur</keyword>
<dbReference type="Gene3D" id="3.40.50.80">
    <property type="entry name" value="Nucleotide-binding domain of ferredoxin-NADP reductase (FNR) module"/>
    <property type="match status" value="1"/>
</dbReference>
<dbReference type="PROSITE" id="PS51384">
    <property type="entry name" value="FAD_FR"/>
    <property type="match status" value="1"/>
</dbReference>
<dbReference type="GO" id="GO:0046872">
    <property type="term" value="F:metal ion binding"/>
    <property type="evidence" value="ECO:0007669"/>
    <property type="project" value="UniProtKB-KW"/>
</dbReference>
<keyword evidence="11" id="KW-1185">Reference proteome</keyword>
<dbReference type="InterPro" id="IPR001041">
    <property type="entry name" value="2Fe-2S_ferredoxin-type"/>
</dbReference>
<dbReference type="AlphaFoldDB" id="A0A2N3Y441"/>
<dbReference type="PANTHER" id="PTHR47354">
    <property type="entry name" value="NADH OXIDOREDUCTASE HCR"/>
    <property type="match status" value="1"/>
</dbReference>
<dbReference type="EMBL" id="PJNB01000001">
    <property type="protein sequence ID" value="PKW17667.1"/>
    <property type="molecule type" value="Genomic_DNA"/>
</dbReference>
<comment type="caution">
    <text evidence="10">The sequence shown here is derived from an EMBL/GenBank/DDBJ whole genome shotgun (WGS) entry which is preliminary data.</text>
</comment>
<dbReference type="Gene3D" id="2.40.30.10">
    <property type="entry name" value="Translation factors"/>
    <property type="match status" value="1"/>
</dbReference>
<keyword evidence="4" id="KW-0479">Metal-binding</keyword>
<evidence type="ECO:0000256" key="4">
    <source>
        <dbReference type="ARBA" id="ARBA00022723"/>
    </source>
</evidence>
<dbReference type="Pfam" id="PF00111">
    <property type="entry name" value="Fer2"/>
    <property type="match status" value="1"/>
</dbReference>
<evidence type="ECO:0000256" key="8">
    <source>
        <dbReference type="ARBA" id="ARBA00023014"/>
    </source>
</evidence>
<sequence>MVVASVTALGRASLHRVAVPLLEAVTAPHSPDRYLEMLNPMWSLREVRAKIVDVRRPAVGSVTLLLRPNGNWRGFRAGQHVAVTIEIDGVRRTRCYSLACSAHCPDGLLELTVAAEPEGLVSGYLHSDAGPGTVVRLSQAQGGFTLPDYRPEHILLISGGSGITPVMSMLRTLCQDGFCAVDGAGRVTFLHYARSAAHVAYLDELAALAAAHPGLRLLRAYTRDSGGELAGRFDARHLPSLGSDSAAWVCGPAGLVDAVRAHWERTGISVPLQTEQFTAPTPALPADDGEPYGEVCFTRSRHRVANTGETLLEQAEAAGLNPEFGCRMGICLTCTSRKTTGSVRHLHTGELSTDPDSEIQICSTVPVGDVAVDL</sequence>
<evidence type="ECO:0000256" key="6">
    <source>
        <dbReference type="ARBA" id="ARBA00023002"/>
    </source>
</evidence>
<dbReference type="Gene3D" id="3.10.20.30">
    <property type="match status" value="1"/>
</dbReference>
<accession>A0A2N3Y441</accession>
<dbReference type="InterPro" id="IPR012675">
    <property type="entry name" value="Beta-grasp_dom_sf"/>
</dbReference>
<reference evidence="10" key="1">
    <citation type="submission" date="2017-12" db="EMBL/GenBank/DDBJ databases">
        <title>Sequencing the genomes of 1000 Actinobacteria strains.</title>
        <authorList>
            <person name="Klenk H.-P."/>
        </authorList>
    </citation>
    <scope>NUCLEOTIDE SEQUENCE [LARGE SCALE GENOMIC DNA]</scope>
    <source>
        <strain evidence="10">DSM 44228</strain>
    </source>
</reference>